<proteinExistence type="predicted"/>
<sequence length="404" mass="47256">MIRFIHCADIHLGSPFTGLQQKNSTIAFQAIEATKKAFLTLIDTAIKYHVDFVLISGDIFDSNHQHIQEKIFLKEQFQRLAQAGIYTYLIHGNHDYGGFTEDWNNDWVKVFKEEVSTEILKTSSGESIAISGFSYDTRWITESMAIHFPMRNSVVDFHIGMYHGQTRTASDSSAAYAPFKISDLEKLYYDYWALGHIHRAMDLDSNGRIAYSGTIQGRNFKEMGEKGFYVITLTKNLPMNRQFVSCNPIEWVEIEFLVEEVHSIEQTVSQLYREILIQKWNVDKTYLLKFVLIVDRGFNQIWLKLIEEILQKEISMKYEKLYLIEMDVEFRKLKRNNQLSIELLEDEESHLNRLQDIQNIAMQHTLLAKYFSKEMSSEAFQHKMIQRAKVLIEMNMEVGDENVH</sequence>
<dbReference type="PANTHER" id="PTHR30337:SF7">
    <property type="entry name" value="PHOSPHOESTERASE"/>
    <property type="match status" value="1"/>
</dbReference>
<keyword evidence="4" id="KW-1185">Reference proteome</keyword>
<dbReference type="InterPro" id="IPR041796">
    <property type="entry name" value="Mre11_N"/>
</dbReference>
<dbReference type="SUPFAM" id="SSF56300">
    <property type="entry name" value="Metallo-dependent phosphatases"/>
    <property type="match status" value="1"/>
</dbReference>
<dbReference type="PIRSF" id="PIRSF033091">
    <property type="entry name" value="Pesterase_YhaO"/>
    <property type="match status" value="1"/>
</dbReference>
<evidence type="ECO:0000313" key="4">
    <source>
        <dbReference type="Proteomes" id="UP000002939"/>
    </source>
</evidence>
<dbReference type="CDD" id="cd00840">
    <property type="entry name" value="MPP_Mre11_N"/>
    <property type="match status" value="1"/>
</dbReference>
<dbReference type="PANTHER" id="PTHR30337">
    <property type="entry name" value="COMPONENT OF ATP-DEPENDENT DSDNA EXONUCLEASE"/>
    <property type="match status" value="1"/>
</dbReference>
<dbReference type="InterPro" id="IPR029052">
    <property type="entry name" value="Metallo-depent_PP-like"/>
</dbReference>
<evidence type="ECO:0000313" key="3">
    <source>
        <dbReference type="EMBL" id="EEW93934.1"/>
    </source>
</evidence>
<dbReference type="STRING" id="626369.HMPREF0446_00816"/>
<keyword evidence="1" id="KW-0378">Hydrolase</keyword>
<comment type="caution">
    <text evidence="3">The sequence shown here is derived from an EMBL/GenBank/DDBJ whole genome shotgun (WGS) entry which is preliminary data.</text>
</comment>
<dbReference type="InterPro" id="IPR004843">
    <property type="entry name" value="Calcineurin-like_PHP"/>
</dbReference>
<protein>
    <recommendedName>
        <fullName evidence="2">Calcineurin-like phosphoesterase domain-containing protein</fullName>
    </recommendedName>
</protein>
<dbReference type="AlphaFoldDB" id="D0BLI1"/>
<dbReference type="RefSeq" id="WP_006703089.1">
    <property type="nucleotide sequence ID" value="NZ_KI391971.1"/>
</dbReference>
<name>D0BLI1_9LACT</name>
<dbReference type="HOGENOM" id="CLU_026621_4_0_9"/>
<dbReference type="InterPro" id="IPR050535">
    <property type="entry name" value="DNA_Repair-Maintenance_Comp"/>
</dbReference>
<gene>
    <name evidence="3" type="ORF">HMPREF0446_00816</name>
</gene>
<dbReference type="OrthoDB" id="9773856at2"/>
<feature type="domain" description="Calcineurin-like phosphoesterase" evidence="2">
    <location>
        <begin position="2"/>
        <end position="199"/>
    </location>
</feature>
<evidence type="ECO:0000259" key="2">
    <source>
        <dbReference type="Pfam" id="PF00149"/>
    </source>
</evidence>
<accession>D0BLI1</accession>
<reference evidence="3" key="2">
    <citation type="submission" date="2011-10" db="EMBL/GenBank/DDBJ databases">
        <title>The Genome Sequence of Granulicatella elegans ATCC 700633.</title>
        <authorList>
            <consortium name="The Broad Institute Genome Sequencing Platform"/>
            <consortium name="The Broad Institute Genome Sequencing Center for Infectious Disease"/>
            <person name="Earl A."/>
            <person name="Ward D."/>
            <person name="Feldgarden M."/>
            <person name="Gevers D."/>
            <person name="Sibley C.D."/>
            <person name="Field T.R."/>
            <person name="Grinwis M."/>
            <person name="Eshaghurshan C.S."/>
            <person name="Surette M.G."/>
            <person name="Young S.K."/>
            <person name="Zeng Q."/>
            <person name="Gargeya S."/>
            <person name="Fitzgerald M."/>
            <person name="Haas B."/>
            <person name="Abouelleil A."/>
            <person name="Alvarado L."/>
            <person name="Arachchi H.M."/>
            <person name="Berlin A."/>
            <person name="Brown A."/>
            <person name="Chapman S.B."/>
            <person name="Chen Z."/>
            <person name="Dunbar C."/>
            <person name="Freedman E."/>
            <person name="Gearin G."/>
            <person name="Goldberg J."/>
            <person name="Griggs A."/>
            <person name="Gujja S."/>
            <person name="Heiman D."/>
            <person name="Howarth C."/>
            <person name="Larson L."/>
            <person name="Lui A."/>
            <person name="MacDonald P.J.P."/>
            <person name="Montmayeur A."/>
            <person name="Murphy C."/>
            <person name="Neiman D."/>
            <person name="Pearson M."/>
            <person name="Priest M."/>
            <person name="Roberts A."/>
            <person name="Saif S."/>
            <person name="Shea T."/>
            <person name="Shenoy N."/>
            <person name="Sisk P."/>
            <person name="Stolte C."/>
            <person name="Sykes S."/>
            <person name="Wortman J."/>
            <person name="Nusbaum C."/>
            <person name="Birren B."/>
        </authorList>
    </citation>
    <scope>NUCLEOTIDE SEQUENCE [LARGE SCALE GENOMIC DNA]</scope>
    <source>
        <strain evidence="3">ATCC 700633</strain>
    </source>
</reference>
<evidence type="ECO:0000256" key="1">
    <source>
        <dbReference type="ARBA" id="ARBA00022801"/>
    </source>
</evidence>
<dbReference type="Proteomes" id="UP000002939">
    <property type="component" value="Unassembled WGS sequence"/>
</dbReference>
<organism evidence="3 4">
    <name type="scientific">Granulicatella elegans ATCC 700633</name>
    <dbReference type="NCBI Taxonomy" id="626369"/>
    <lineage>
        <taxon>Bacteria</taxon>
        <taxon>Bacillati</taxon>
        <taxon>Bacillota</taxon>
        <taxon>Bacilli</taxon>
        <taxon>Lactobacillales</taxon>
        <taxon>Carnobacteriaceae</taxon>
        <taxon>Granulicatella</taxon>
    </lineage>
</organism>
<dbReference type="Pfam" id="PF00149">
    <property type="entry name" value="Metallophos"/>
    <property type="match status" value="1"/>
</dbReference>
<dbReference type="InterPro" id="IPR014576">
    <property type="entry name" value="Pesterase_YhaO"/>
</dbReference>
<dbReference type="eggNOG" id="COG0420">
    <property type="taxonomic scope" value="Bacteria"/>
</dbReference>
<dbReference type="EMBL" id="ACRF02000007">
    <property type="protein sequence ID" value="EEW93934.1"/>
    <property type="molecule type" value="Genomic_DNA"/>
</dbReference>
<dbReference type="Gene3D" id="3.60.21.10">
    <property type="match status" value="1"/>
</dbReference>
<dbReference type="GO" id="GO:0016787">
    <property type="term" value="F:hydrolase activity"/>
    <property type="evidence" value="ECO:0007669"/>
    <property type="project" value="UniProtKB-KW"/>
</dbReference>
<reference evidence="3" key="1">
    <citation type="submission" date="2009-09" db="EMBL/GenBank/DDBJ databases">
        <authorList>
            <consortium name="The Broad Institute Genome Sequencing Platform"/>
            <person name="Ward D."/>
            <person name="Feldgarden M."/>
            <person name="Earl A."/>
            <person name="Young S.K."/>
            <person name="Zeng Q."/>
            <person name="Koehrsen M."/>
            <person name="Alvarado L."/>
            <person name="Berlin A."/>
            <person name="Bochicchio J."/>
            <person name="Borenstein D."/>
            <person name="Chapman S.B."/>
            <person name="Chen Z."/>
            <person name="Engels R."/>
            <person name="Freedman E."/>
            <person name="Gellesch M."/>
            <person name="Goldberg J."/>
            <person name="Griggs A."/>
            <person name="Gujja S."/>
            <person name="Heilman E."/>
            <person name="Heiman D."/>
            <person name="Hepburn T."/>
            <person name="Howarth C."/>
            <person name="Jen D."/>
            <person name="Larson L."/>
            <person name="Lewis B."/>
            <person name="Mehta T."/>
            <person name="Park D."/>
            <person name="Pearson M."/>
            <person name="Roberts A."/>
            <person name="Saif S."/>
            <person name="Shea T."/>
            <person name="Shenoy N."/>
            <person name="Sisk P."/>
            <person name="Stolte C."/>
            <person name="Sykes S."/>
            <person name="Thomson T."/>
            <person name="Walk T."/>
            <person name="White J."/>
            <person name="Yandava C."/>
            <person name="Sibley C.D."/>
            <person name="Field T.R."/>
            <person name="Grinwis M."/>
            <person name="Eshaghurshan C.S."/>
            <person name="Surette M.G."/>
            <person name="Haas B."/>
            <person name="Nusbaum C."/>
            <person name="Birren B."/>
        </authorList>
    </citation>
    <scope>NUCLEOTIDE SEQUENCE [LARGE SCALE GENOMIC DNA]</scope>
    <source>
        <strain evidence="3">ATCC 700633</strain>
    </source>
</reference>